<dbReference type="PROSITE" id="PS50011">
    <property type="entry name" value="PROTEIN_KINASE_DOM"/>
    <property type="match status" value="1"/>
</dbReference>
<dbReference type="Proteomes" id="UP000708148">
    <property type="component" value="Unassembled WGS sequence"/>
</dbReference>
<dbReference type="InterPro" id="IPR000719">
    <property type="entry name" value="Prot_kinase_dom"/>
</dbReference>
<dbReference type="GO" id="GO:0004674">
    <property type="term" value="F:protein serine/threonine kinase activity"/>
    <property type="evidence" value="ECO:0007669"/>
    <property type="project" value="TreeGrafter"/>
</dbReference>
<comment type="caution">
    <text evidence="2">The sequence shown here is derived from an EMBL/GenBank/DDBJ whole genome shotgun (WGS) entry which is preliminary data.</text>
</comment>
<dbReference type="AlphaFoldDB" id="A0A8S1JGU7"/>
<dbReference type="InterPro" id="IPR011009">
    <property type="entry name" value="Kinase-like_dom_sf"/>
</dbReference>
<evidence type="ECO:0000259" key="1">
    <source>
        <dbReference type="PROSITE" id="PS50011"/>
    </source>
</evidence>
<sequence>LVGEHGESIERLNSEHLSLGGTLSDQLPKIPSSRLLSSYPDIFSTGDVDETLNNAQDLSKGHKEFPPLMSDLTGETGTYCHMAPENFRSEPYGETAETFSLGMVLYELFCKDLVFLSEMNPESPYAPKEFAYRMSKGYRPSMSKSVCPQIAAVIRKCWKADPLLRPRMREVVQELKGIRASGVLEVKRGFFSCFGMCAGESRAANCHSEAV</sequence>
<keyword evidence="3" id="KW-1185">Reference proteome</keyword>
<dbReference type="EMBL" id="CAJHUC010002179">
    <property type="protein sequence ID" value="CAD7703353.1"/>
    <property type="molecule type" value="Genomic_DNA"/>
</dbReference>
<dbReference type="PANTHER" id="PTHR44329:SF289">
    <property type="entry name" value="SERINE_THREONINE-PROTEIN KINASE VIK"/>
    <property type="match status" value="1"/>
</dbReference>
<evidence type="ECO:0000313" key="2">
    <source>
        <dbReference type="EMBL" id="CAD7703353.1"/>
    </source>
</evidence>
<reference evidence="2" key="1">
    <citation type="submission" date="2020-12" db="EMBL/GenBank/DDBJ databases">
        <authorList>
            <person name="Iha C."/>
        </authorList>
    </citation>
    <scope>NUCLEOTIDE SEQUENCE</scope>
</reference>
<dbReference type="InterPro" id="IPR001245">
    <property type="entry name" value="Ser-Thr/Tyr_kinase_cat_dom"/>
</dbReference>
<dbReference type="PANTHER" id="PTHR44329">
    <property type="entry name" value="SERINE/THREONINE-PROTEIN KINASE TNNI3K-RELATED"/>
    <property type="match status" value="1"/>
</dbReference>
<organism evidence="2 3">
    <name type="scientific">Ostreobium quekettii</name>
    <dbReference type="NCBI Taxonomy" id="121088"/>
    <lineage>
        <taxon>Eukaryota</taxon>
        <taxon>Viridiplantae</taxon>
        <taxon>Chlorophyta</taxon>
        <taxon>core chlorophytes</taxon>
        <taxon>Ulvophyceae</taxon>
        <taxon>TCBD clade</taxon>
        <taxon>Bryopsidales</taxon>
        <taxon>Ostreobineae</taxon>
        <taxon>Ostreobiaceae</taxon>
        <taxon>Ostreobium</taxon>
    </lineage>
</organism>
<feature type="non-terminal residue" evidence="2">
    <location>
        <position position="211"/>
    </location>
</feature>
<feature type="domain" description="Protein kinase" evidence="1">
    <location>
        <begin position="1"/>
        <end position="191"/>
    </location>
</feature>
<dbReference type="Gene3D" id="1.10.510.10">
    <property type="entry name" value="Transferase(Phosphotransferase) domain 1"/>
    <property type="match status" value="1"/>
</dbReference>
<dbReference type="Pfam" id="PF07714">
    <property type="entry name" value="PK_Tyr_Ser-Thr"/>
    <property type="match status" value="1"/>
</dbReference>
<dbReference type="SUPFAM" id="SSF56112">
    <property type="entry name" value="Protein kinase-like (PK-like)"/>
    <property type="match status" value="1"/>
</dbReference>
<gene>
    <name evidence="2" type="ORF">OSTQU699_LOCUS8710</name>
</gene>
<name>A0A8S1JGU7_9CHLO</name>
<dbReference type="GO" id="GO:0005524">
    <property type="term" value="F:ATP binding"/>
    <property type="evidence" value="ECO:0007669"/>
    <property type="project" value="InterPro"/>
</dbReference>
<dbReference type="InterPro" id="IPR051681">
    <property type="entry name" value="Ser/Thr_Kinases-Pseudokinases"/>
</dbReference>
<protein>
    <recommendedName>
        <fullName evidence="1">Protein kinase domain-containing protein</fullName>
    </recommendedName>
</protein>
<dbReference type="OrthoDB" id="551059at2759"/>
<proteinExistence type="predicted"/>
<evidence type="ECO:0000313" key="3">
    <source>
        <dbReference type="Proteomes" id="UP000708148"/>
    </source>
</evidence>
<accession>A0A8S1JGU7</accession>